<feature type="compositionally biased region" description="Basic residues" evidence="1">
    <location>
        <begin position="69"/>
        <end position="86"/>
    </location>
</feature>
<dbReference type="EMBL" id="AGNL01034983">
    <property type="protein sequence ID" value="EJK54955.1"/>
    <property type="molecule type" value="Genomic_DNA"/>
</dbReference>
<protein>
    <submittedName>
        <fullName evidence="2">Uncharacterized protein</fullName>
    </submittedName>
</protein>
<evidence type="ECO:0000313" key="2">
    <source>
        <dbReference type="EMBL" id="EJK54955.1"/>
    </source>
</evidence>
<feature type="region of interest" description="Disordered" evidence="1">
    <location>
        <begin position="52"/>
        <end position="86"/>
    </location>
</feature>
<gene>
    <name evidence="2" type="ORF">THAOC_25370</name>
</gene>
<dbReference type="AlphaFoldDB" id="K0RPB9"/>
<keyword evidence="3" id="KW-1185">Reference proteome</keyword>
<evidence type="ECO:0000313" key="3">
    <source>
        <dbReference type="Proteomes" id="UP000266841"/>
    </source>
</evidence>
<comment type="caution">
    <text evidence="2">The sequence shown here is derived from an EMBL/GenBank/DDBJ whole genome shotgun (WGS) entry which is preliminary data.</text>
</comment>
<sequence>FKNGRAVRHDFDSSEDCRAFVAALNRGEARPAVTEEAEAAAERAAAELLAELGLDDSPKDLANSDGQVKKSKKKKGGKRKNKKKSK</sequence>
<organism evidence="2 3">
    <name type="scientific">Thalassiosira oceanica</name>
    <name type="common">Marine diatom</name>
    <dbReference type="NCBI Taxonomy" id="159749"/>
    <lineage>
        <taxon>Eukaryota</taxon>
        <taxon>Sar</taxon>
        <taxon>Stramenopiles</taxon>
        <taxon>Ochrophyta</taxon>
        <taxon>Bacillariophyta</taxon>
        <taxon>Coscinodiscophyceae</taxon>
        <taxon>Thalassiosirophycidae</taxon>
        <taxon>Thalassiosirales</taxon>
        <taxon>Thalassiosiraceae</taxon>
        <taxon>Thalassiosira</taxon>
    </lineage>
</organism>
<name>K0RPB9_THAOC</name>
<dbReference type="Proteomes" id="UP000266841">
    <property type="component" value="Unassembled WGS sequence"/>
</dbReference>
<feature type="non-terminal residue" evidence="2">
    <location>
        <position position="1"/>
    </location>
</feature>
<reference evidence="2 3" key="1">
    <citation type="journal article" date="2012" name="Genome Biol.">
        <title>Genome and low-iron response of an oceanic diatom adapted to chronic iron limitation.</title>
        <authorList>
            <person name="Lommer M."/>
            <person name="Specht M."/>
            <person name="Roy A.S."/>
            <person name="Kraemer L."/>
            <person name="Andreson R."/>
            <person name="Gutowska M.A."/>
            <person name="Wolf J."/>
            <person name="Bergner S.V."/>
            <person name="Schilhabel M.B."/>
            <person name="Klostermeier U.C."/>
            <person name="Beiko R.G."/>
            <person name="Rosenstiel P."/>
            <person name="Hippler M."/>
            <person name="Laroche J."/>
        </authorList>
    </citation>
    <scope>NUCLEOTIDE SEQUENCE [LARGE SCALE GENOMIC DNA]</scope>
    <source>
        <strain evidence="2 3">CCMP1005</strain>
    </source>
</reference>
<dbReference type="eggNOG" id="ENOG502QSQ8">
    <property type="taxonomic scope" value="Eukaryota"/>
</dbReference>
<evidence type="ECO:0000256" key="1">
    <source>
        <dbReference type="SAM" id="MobiDB-lite"/>
    </source>
</evidence>
<accession>K0RPB9</accession>
<proteinExistence type="predicted"/>